<dbReference type="RefSeq" id="WP_215628140.1">
    <property type="nucleotide sequence ID" value="NZ_CP067089.2"/>
</dbReference>
<dbReference type="Proteomes" id="UP000595917">
    <property type="component" value="Chromosome"/>
</dbReference>
<dbReference type="InterPro" id="IPR022038">
    <property type="entry name" value="Ig-like_bact"/>
</dbReference>
<dbReference type="KEGG" id="bhc:JFL75_07935"/>
<accession>A0A7T8BC69</accession>
<dbReference type="EMBL" id="CP067089">
    <property type="protein sequence ID" value="QQO10835.1"/>
    <property type="molecule type" value="Genomic_DNA"/>
</dbReference>
<keyword evidence="3" id="KW-1185">Reference proteome</keyword>
<evidence type="ECO:0000313" key="3">
    <source>
        <dbReference type="Proteomes" id="UP000595917"/>
    </source>
</evidence>
<organism evidence="2 3">
    <name type="scientific">Breznakiella homolactica</name>
    <dbReference type="NCBI Taxonomy" id="2798577"/>
    <lineage>
        <taxon>Bacteria</taxon>
        <taxon>Pseudomonadati</taxon>
        <taxon>Spirochaetota</taxon>
        <taxon>Spirochaetia</taxon>
        <taxon>Spirochaetales</taxon>
        <taxon>Breznakiellaceae</taxon>
        <taxon>Breznakiella</taxon>
    </lineage>
</organism>
<protein>
    <submittedName>
        <fullName evidence="2">Bacterial Ig-like domain-containing protein</fullName>
    </submittedName>
</protein>
<evidence type="ECO:0000259" key="1">
    <source>
        <dbReference type="Pfam" id="PF07523"/>
    </source>
</evidence>
<proteinExistence type="predicted"/>
<dbReference type="PROSITE" id="PS51257">
    <property type="entry name" value="PROKAR_LIPOPROTEIN"/>
    <property type="match status" value="1"/>
</dbReference>
<sequence>MRTNGGIRLLVLTGILVSIFSGCDMFNYSELKSDPVLHGIEIHSLPAKTEYLLGEDIDLTGLHVKGRYSDGNDRTLEIKSEHISGFDNTSCGEQIVTVGVNGKTADFTVVVREALIGARILAFRFKNIEAAVTIDHAGKTVSAAVPFNTVITSLTPEITVSDGASVSPGPEASQDFSSPVVYTVTAEDGGEQQYTVTVTIRSQASITITGPKDEDIIFSGIPENGIVLSRSGKSSLPKTLTVSVSNTYTSCRWFINGEEKNGTGNTVTVNSAEYAIRRHTITVMVTMGSIPYSNTIPFTVAE</sequence>
<dbReference type="Gene3D" id="2.60.40.3630">
    <property type="match status" value="1"/>
</dbReference>
<reference evidence="2" key="1">
    <citation type="submission" date="2021-01" db="EMBL/GenBank/DDBJ databases">
        <title>Description of Breznakiella homolactica.</title>
        <authorList>
            <person name="Song Y."/>
            <person name="Brune A."/>
        </authorList>
    </citation>
    <scope>NUCLEOTIDE SEQUENCE</scope>
    <source>
        <strain evidence="2">RmG30</strain>
    </source>
</reference>
<dbReference type="Gene3D" id="2.60.40.2340">
    <property type="match status" value="1"/>
</dbReference>
<gene>
    <name evidence="2" type="ORF">JFL75_07935</name>
</gene>
<evidence type="ECO:0000313" key="2">
    <source>
        <dbReference type="EMBL" id="QQO10835.1"/>
    </source>
</evidence>
<name>A0A7T8BC69_9SPIR</name>
<dbReference type="Pfam" id="PF07523">
    <property type="entry name" value="Big_3"/>
    <property type="match status" value="1"/>
</dbReference>
<dbReference type="AlphaFoldDB" id="A0A7T8BC69"/>
<feature type="domain" description="Ig-like" evidence="1">
    <location>
        <begin position="46"/>
        <end position="111"/>
    </location>
</feature>